<evidence type="ECO:0000256" key="2">
    <source>
        <dbReference type="SAM" id="Phobius"/>
    </source>
</evidence>
<keyword evidence="2" id="KW-0472">Membrane</keyword>
<feature type="transmembrane region" description="Helical" evidence="2">
    <location>
        <begin position="451"/>
        <end position="471"/>
    </location>
</feature>
<dbReference type="EMBL" id="MLAK01000960">
    <property type="protein sequence ID" value="OHT00315.1"/>
    <property type="molecule type" value="Genomic_DNA"/>
</dbReference>
<feature type="transmembrane region" description="Helical" evidence="2">
    <location>
        <begin position="272"/>
        <end position="290"/>
    </location>
</feature>
<dbReference type="RefSeq" id="XP_068353451.1">
    <property type="nucleotide sequence ID" value="XM_068494019.1"/>
</dbReference>
<feature type="transmembrane region" description="Helical" evidence="2">
    <location>
        <begin position="337"/>
        <end position="363"/>
    </location>
</feature>
<gene>
    <name evidence="3" type="ORF">TRFO_07979</name>
</gene>
<keyword evidence="2" id="KW-1133">Transmembrane helix</keyword>
<accession>A0A1J4JML6</accession>
<reference evidence="3" key="1">
    <citation type="submission" date="2016-10" db="EMBL/GenBank/DDBJ databases">
        <authorList>
            <person name="Benchimol M."/>
            <person name="Almeida L.G."/>
            <person name="Vasconcelos A.T."/>
            <person name="Perreira-Neves A."/>
            <person name="Rosa I.A."/>
            <person name="Tasca T."/>
            <person name="Bogo M.R."/>
            <person name="de Souza W."/>
        </authorList>
    </citation>
    <scope>NUCLEOTIDE SEQUENCE [LARGE SCALE GENOMIC DNA]</scope>
    <source>
        <strain evidence="3">K</strain>
    </source>
</reference>
<evidence type="ECO:0000313" key="3">
    <source>
        <dbReference type="EMBL" id="OHT00315.1"/>
    </source>
</evidence>
<evidence type="ECO:0000313" key="4">
    <source>
        <dbReference type="Proteomes" id="UP000179807"/>
    </source>
</evidence>
<feature type="transmembrane region" description="Helical" evidence="2">
    <location>
        <begin position="27"/>
        <end position="49"/>
    </location>
</feature>
<feature type="transmembrane region" description="Helical" evidence="2">
    <location>
        <begin position="311"/>
        <end position="331"/>
    </location>
</feature>
<dbReference type="Proteomes" id="UP000179807">
    <property type="component" value="Unassembled WGS sequence"/>
</dbReference>
<dbReference type="OrthoDB" id="10263533at2759"/>
<feature type="transmembrane region" description="Helical" evidence="2">
    <location>
        <begin position="477"/>
        <end position="498"/>
    </location>
</feature>
<feature type="region of interest" description="Disordered" evidence="1">
    <location>
        <begin position="642"/>
        <end position="667"/>
    </location>
</feature>
<evidence type="ECO:0000256" key="1">
    <source>
        <dbReference type="SAM" id="MobiDB-lite"/>
    </source>
</evidence>
<dbReference type="AlphaFoldDB" id="A0A1J4JML6"/>
<feature type="transmembrane region" description="Helical" evidence="2">
    <location>
        <begin position="213"/>
        <end position="235"/>
    </location>
</feature>
<proteinExistence type="predicted"/>
<feature type="transmembrane region" description="Helical" evidence="2">
    <location>
        <begin position="55"/>
        <end position="77"/>
    </location>
</feature>
<feature type="transmembrane region" description="Helical" evidence="2">
    <location>
        <begin position="180"/>
        <end position="201"/>
    </location>
</feature>
<keyword evidence="4" id="KW-1185">Reference proteome</keyword>
<keyword evidence="2" id="KW-0812">Transmembrane</keyword>
<protein>
    <submittedName>
        <fullName evidence="3">Uncharacterized protein</fullName>
    </submittedName>
</protein>
<feature type="transmembrane region" description="Helical" evidence="2">
    <location>
        <begin position="384"/>
        <end position="415"/>
    </location>
</feature>
<organism evidence="3 4">
    <name type="scientific">Tritrichomonas foetus</name>
    <dbReference type="NCBI Taxonomy" id="1144522"/>
    <lineage>
        <taxon>Eukaryota</taxon>
        <taxon>Metamonada</taxon>
        <taxon>Parabasalia</taxon>
        <taxon>Tritrichomonadida</taxon>
        <taxon>Tritrichomonadidae</taxon>
        <taxon>Tritrichomonas</taxon>
    </lineage>
</organism>
<dbReference type="GeneID" id="94828723"/>
<dbReference type="VEuPathDB" id="TrichDB:TRFO_07979"/>
<name>A0A1J4JML6_9EUKA</name>
<feature type="transmembrane region" description="Helical" evidence="2">
    <location>
        <begin position="89"/>
        <end position="111"/>
    </location>
</feature>
<comment type="caution">
    <text evidence="3">The sequence shown here is derived from an EMBL/GenBank/DDBJ whole genome shotgun (WGS) entry which is preliminary data.</text>
</comment>
<feature type="transmembrane region" description="Helical" evidence="2">
    <location>
        <begin position="421"/>
        <end position="439"/>
    </location>
</feature>
<sequence>MSTLVLTSGIWFGYEFTTLIIKNRLEYLVRISIGACFGIAFQSFVFFIASLFHPLNRFLCIVISLAIYVISVILALWNKQYKPSRRIRYSVLDLFVLILSSIFIGSGVYYANIEDGYYTRGPAYADLPFHMNIISSFSQGINYNRTSLFDVWSCFQADIMLAYPMFHNFYIAVLINCNDISLSAALQITAVILSICFIILLYETFYTFTSDRIIADISIPTWILLGGLGYTMVFYPEYYKQRANNWILRFSETHHTTWMQPLVQILIPQRSALFSAPLCLTCLICFMKGVRRWETSFFILSGMCTSFLPQIQVHSFVAIAQFAIATCLLFFPQKEKFWSAFFSWLIYMFCSCLFGLPLTYPFWIRQNENGSSFIRFDKLWGDDVYGKLVFPLITVWWKGLGPFGMVMILFGWVAAKDSNQMKFWGASMVVWLITSFIMYQPWKMDNIKLLFAVWVPIAVPYVTQFYVYIWRKTKNNYMKAIIIFLMIQNMFSSILSFNSELFKRLILMQVCDYHCGNWISENTPIDSIFMSYSSRFNPATALAGRQLYHGFISWTAQHGVSGPNRELKVSKLLADTNNADFFASEAISYVLVKWNTTFVFPIKGKDTPWIKVYYEHPYTIYKLNHSNIALPEHKRNSKDLKSFTANPMKTPIPQKTKRKKQIIYNFD</sequence>